<accession>A0A8A1L5G3</accession>
<proteinExistence type="predicted"/>
<dbReference type="VEuPathDB" id="FungiDB:I7I53_09489"/>
<evidence type="ECO:0000313" key="2">
    <source>
        <dbReference type="Proteomes" id="UP000663419"/>
    </source>
</evidence>
<dbReference type="PANTHER" id="PTHR36986">
    <property type="entry name" value="UPF0643 PROTEIN PB2B2.08"/>
    <property type="match status" value="1"/>
</dbReference>
<dbReference type="AlphaFoldDB" id="A0A8A1L5G3"/>
<organism evidence="1 2">
    <name type="scientific">Ajellomyces capsulatus (strain H88)</name>
    <name type="common">Darling's disease fungus</name>
    <name type="synonym">Histoplasma capsulatum</name>
    <dbReference type="NCBI Taxonomy" id="544711"/>
    <lineage>
        <taxon>Eukaryota</taxon>
        <taxon>Fungi</taxon>
        <taxon>Dikarya</taxon>
        <taxon>Ascomycota</taxon>
        <taxon>Pezizomycotina</taxon>
        <taxon>Eurotiomycetes</taxon>
        <taxon>Eurotiomycetidae</taxon>
        <taxon>Onygenales</taxon>
        <taxon>Ajellomycetaceae</taxon>
        <taxon>Histoplasma</taxon>
    </lineage>
</organism>
<evidence type="ECO:0000313" key="1">
    <source>
        <dbReference type="EMBL" id="QSS49196.1"/>
    </source>
</evidence>
<gene>
    <name evidence="1" type="ORF">I7I53_09489</name>
</gene>
<dbReference type="PANTHER" id="PTHR36986:SF1">
    <property type="entry name" value="UPF0643 PROTEIN PB2B2.08"/>
    <property type="match status" value="1"/>
</dbReference>
<name>A0A8A1L5G3_AJEC8</name>
<dbReference type="Proteomes" id="UP000663419">
    <property type="component" value="Chromosome 1"/>
</dbReference>
<reference evidence="1" key="1">
    <citation type="submission" date="2021-01" db="EMBL/GenBank/DDBJ databases">
        <title>Chromosome-level genome assembly of a human fungal pathogen reveals clustering of transcriptionally co-regulated genes.</title>
        <authorList>
            <person name="Voorhies M."/>
            <person name="Cohen S."/>
            <person name="Shea T.P."/>
            <person name="Petrus S."/>
            <person name="Munoz J.F."/>
            <person name="Poplawski S."/>
            <person name="Goldman W.E."/>
            <person name="Michael T."/>
            <person name="Cuomo C.A."/>
            <person name="Sil A."/>
            <person name="Beyhan S."/>
        </authorList>
    </citation>
    <scope>NUCLEOTIDE SEQUENCE</scope>
    <source>
        <strain evidence="1">H88</strain>
    </source>
</reference>
<sequence length="256" mass="29160">MSRCQHRQSLFPYYIDEAMGSTHNGPKPTYPVKVPVPHHSLVTDDFNALAFQGASSLQLQQGLKYQEAAPSSSHLISSPYNRDGHHLDLHTLDPSSQLLAKALTVLKPIRSDYAVAGYVESFNWKFVMDVLRDLAIAESHEWKELSFHVVTFRSVLLPTADSDRLMELDLYSHWEATVSGGLLKYWFGIKDEKFRNLATCIWRSKEDARRGGLGPWHRQAIATANELYQSVEFKTWKLTIADGIEVWEIADEKNEI</sequence>
<dbReference type="EMBL" id="CP069102">
    <property type="protein sequence ID" value="QSS49196.1"/>
    <property type="molecule type" value="Genomic_DNA"/>
</dbReference>
<protein>
    <submittedName>
        <fullName evidence="1">Uncharacterized protein</fullName>
    </submittedName>
</protein>